<keyword evidence="1" id="KW-0472">Membrane</keyword>
<dbReference type="EMBL" id="CP001928">
    <property type="protein sequence ID" value="ADI39307.1"/>
    <property type="molecule type" value="Genomic_DNA"/>
</dbReference>
<dbReference type="PANTHER" id="PTHR32432:SF3">
    <property type="entry name" value="ETHANOLAMINE UTILIZATION PROTEIN EUTJ"/>
    <property type="match status" value="1"/>
</dbReference>
<protein>
    <recommendedName>
        <fullName evidence="4">Type IV pilus assembly protein PilM</fullName>
    </recommendedName>
</protein>
<dbReference type="AlphaFoldDB" id="D6YTB2"/>
<accession>D6YTB2</accession>
<dbReference type="InterPro" id="IPR050696">
    <property type="entry name" value="FtsA/MreB"/>
</dbReference>
<reference evidence="2 3" key="1">
    <citation type="journal article" date="2010" name="PLoS ONE">
        <title>The Waddlia genome: a window into chlamydial biology.</title>
        <authorList>
            <person name="Bertelli C."/>
            <person name="Collyn F."/>
            <person name="Croxatto A."/>
            <person name="Ruckert C."/>
            <person name="Polkinghorne A."/>
            <person name="Kebbi-Beghdadi C."/>
            <person name="Goesmann A."/>
            <person name="Vaughan L."/>
            <person name="Greub G."/>
        </authorList>
    </citation>
    <scope>NUCLEOTIDE SEQUENCE [LARGE SCALE GENOMIC DNA]</scope>
    <source>
        <strain evidence="3">ATCC VR-1470 / WSU 86-1044</strain>
    </source>
</reference>
<evidence type="ECO:0000313" key="3">
    <source>
        <dbReference type="Proteomes" id="UP000001505"/>
    </source>
</evidence>
<organism evidence="2 3">
    <name type="scientific">Waddlia chondrophila (strain ATCC VR-1470 / WSU 86-1044)</name>
    <dbReference type="NCBI Taxonomy" id="716544"/>
    <lineage>
        <taxon>Bacteria</taxon>
        <taxon>Pseudomonadati</taxon>
        <taxon>Chlamydiota</taxon>
        <taxon>Chlamydiia</taxon>
        <taxon>Parachlamydiales</taxon>
        <taxon>Waddliaceae</taxon>
        <taxon>Waddlia</taxon>
    </lineage>
</organism>
<keyword evidence="3" id="KW-1185">Reference proteome</keyword>
<dbReference type="HOGENOM" id="CLU_518601_0_0_0"/>
<keyword evidence="1" id="KW-0812">Transmembrane</keyword>
<dbReference type="RefSeq" id="WP_013183000.1">
    <property type="nucleotide sequence ID" value="NC_014225.1"/>
</dbReference>
<keyword evidence="1" id="KW-1133">Transmembrane helix</keyword>
<dbReference type="Proteomes" id="UP000001505">
    <property type="component" value="Chromosome"/>
</dbReference>
<dbReference type="OrthoDB" id="20275at2"/>
<dbReference type="PANTHER" id="PTHR32432">
    <property type="entry name" value="CELL DIVISION PROTEIN FTSA-RELATED"/>
    <property type="match status" value="1"/>
</dbReference>
<dbReference type="SUPFAM" id="SSF53067">
    <property type="entry name" value="Actin-like ATPase domain"/>
    <property type="match status" value="1"/>
</dbReference>
<gene>
    <name evidence="2" type="ordered locus">wcw_1974</name>
</gene>
<dbReference type="Gene3D" id="3.30.420.40">
    <property type="match status" value="2"/>
</dbReference>
<dbReference type="Gene3D" id="3.30.1490.300">
    <property type="match status" value="1"/>
</dbReference>
<dbReference type="eggNOG" id="COG4972">
    <property type="taxonomic scope" value="Bacteria"/>
</dbReference>
<evidence type="ECO:0000256" key="1">
    <source>
        <dbReference type="SAM" id="Phobius"/>
    </source>
</evidence>
<dbReference type="InterPro" id="IPR043129">
    <property type="entry name" value="ATPase_NBD"/>
</dbReference>
<evidence type="ECO:0000313" key="2">
    <source>
        <dbReference type="EMBL" id="ADI39307.1"/>
    </source>
</evidence>
<name>D6YTB2_WADCW</name>
<dbReference type="STRING" id="716544.wcw_1974"/>
<sequence>MTTEKPTSSHTTGLEIDEKEIRAVQIKWKKGRLSTGKILSIPLDLEPPNHVKPLYTEKSEKQLRSLLNKDLIVTGMPASDVMVRNLTVQLSKEKDIDQVLEFQTEPLLPFPVKDAIVDRMISGKGLDHTDLTVCAVKNELISEHIAIWHEVGVEPEVISCSQAALSTFSKTFSPIDGLHYLLHLGREETICLLVNNGILLNSQTIGSGIKDLEEAFAVDSGLIDKKLEKELKNCDANAVTTTSHPKLFQKIQKLSIEITKCLYALAKQHPAQEIDHLLLTGNSSALINLPDRLNQSLKKKLHTPKNTKGFSLTPLELQQFALPIGLALQAVSGSSHQINFRQKEYLYPYPWKRIKKPIAIYFAFCALLSGVILFFGNAYIAYKEDSLRKEYLNLLELMNKPFNEMEAEIKKKTPYIKTFENGSDVLLKKMSQSDIAYRIQLIENEIKETPDTFPLLPNTPNVSDFLAWLSNYPHIKPSKEKNGSDTISLESLSYKMVKRPDINKKRERYQVKVELEFSTPTPRYAREFHDILLAPNEMVDPNEDVKWSAERGRYRASFFLKDRTLYPTGKRK</sequence>
<dbReference type="KEGG" id="wch:wcw_1974"/>
<proteinExistence type="predicted"/>
<feature type="transmembrane region" description="Helical" evidence="1">
    <location>
        <begin position="358"/>
        <end position="382"/>
    </location>
</feature>
<evidence type="ECO:0008006" key="4">
    <source>
        <dbReference type="Google" id="ProtNLM"/>
    </source>
</evidence>